<dbReference type="InterPro" id="IPR010982">
    <property type="entry name" value="Lambda_DNA-bd_dom_sf"/>
</dbReference>
<dbReference type="InterPro" id="IPR001387">
    <property type="entry name" value="Cro/C1-type_HTH"/>
</dbReference>
<gene>
    <name evidence="2" type="ORF">Ga0074812_1507</name>
</gene>
<dbReference type="RefSeq" id="WP_091286534.1">
    <property type="nucleotide sequence ID" value="NZ_FAOZ01000050.1"/>
</dbReference>
<dbReference type="GO" id="GO:0003677">
    <property type="term" value="F:DNA binding"/>
    <property type="evidence" value="ECO:0007669"/>
    <property type="project" value="InterPro"/>
</dbReference>
<reference evidence="3" key="1">
    <citation type="submission" date="2015-11" db="EMBL/GenBank/DDBJ databases">
        <authorList>
            <person name="Varghese N."/>
        </authorList>
    </citation>
    <scope>NUCLEOTIDE SEQUENCE [LARGE SCALE GENOMIC DNA]</scope>
    <source>
        <strain evidence="3">DSM 45899</strain>
    </source>
</reference>
<dbReference type="PROSITE" id="PS50943">
    <property type="entry name" value="HTH_CROC1"/>
    <property type="match status" value="1"/>
</dbReference>
<dbReference type="Gene3D" id="1.10.260.40">
    <property type="entry name" value="lambda repressor-like DNA-binding domains"/>
    <property type="match status" value="1"/>
</dbReference>
<name>A0A0S4QZ70_9ACTN</name>
<dbReference type="Pfam" id="PF19054">
    <property type="entry name" value="DUF5753"/>
    <property type="match status" value="1"/>
</dbReference>
<accession>A0A0S4QZ70</accession>
<dbReference type="Pfam" id="PF13560">
    <property type="entry name" value="HTH_31"/>
    <property type="match status" value="1"/>
</dbReference>
<feature type="domain" description="HTH cro/C1-type" evidence="1">
    <location>
        <begin position="18"/>
        <end position="72"/>
    </location>
</feature>
<dbReference type="EMBL" id="FAOZ01000050">
    <property type="protein sequence ID" value="CUU60907.1"/>
    <property type="molecule type" value="Genomic_DNA"/>
</dbReference>
<dbReference type="AlphaFoldDB" id="A0A0S4QZ70"/>
<organism evidence="2 3">
    <name type="scientific">Parafrankia irregularis</name>
    <dbReference type="NCBI Taxonomy" id="795642"/>
    <lineage>
        <taxon>Bacteria</taxon>
        <taxon>Bacillati</taxon>
        <taxon>Actinomycetota</taxon>
        <taxon>Actinomycetes</taxon>
        <taxon>Frankiales</taxon>
        <taxon>Frankiaceae</taxon>
        <taxon>Parafrankia</taxon>
    </lineage>
</organism>
<proteinExistence type="predicted"/>
<evidence type="ECO:0000313" key="3">
    <source>
        <dbReference type="Proteomes" id="UP000198802"/>
    </source>
</evidence>
<protein>
    <submittedName>
        <fullName evidence="2">Helix-turn-helix domain-containing protein</fullName>
    </submittedName>
</protein>
<evidence type="ECO:0000259" key="1">
    <source>
        <dbReference type="PROSITE" id="PS50943"/>
    </source>
</evidence>
<dbReference type="InterPro" id="IPR043917">
    <property type="entry name" value="DUF5753"/>
</dbReference>
<sequence length="286" mass="31989">MAGEATPTMRRRQVGAELRRLREAADTTIDQAAAHLQCSASKISRMETGTGIQRTRDVTALLDLYGVTGEQLRDELLGMVRSARQQDWWHSYTDAVPRWFERFMAAESSAVSVEEFENQLVPGLLQTPGYARAVLRAANTSLDDDEIDRRVTVRMERQKRLAGDDPLSLWVVLDESVLHRHVGGSEVMRVQLAHLADRAAQPNITVQVLPYALGAYAAFGYPFTILAFSAPPGGEVVHMDQLHSGLYLERDADLRRYKLAMNRLRAAAMDPERSNRLIIEAAEEMG</sequence>
<dbReference type="SMART" id="SM00530">
    <property type="entry name" value="HTH_XRE"/>
    <property type="match status" value="1"/>
</dbReference>
<dbReference type="CDD" id="cd00093">
    <property type="entry name" value="HTH_XRE"/>
    <property type="match status" value="1"/>
</dbReference>
<dbReference type="Proteomes" id="UP000198802">
    <property type="component" value="Unassembled WGS sequence"/>
</dbReference>
<dbReference type="SUPFAM" id="SSF47413">
    <property type="entry name" value="lambda repressor-like DNA-binding domains"/>
    <property type="match status" value="1"/>
</dbReference>
<evidence type="ECO:0000313" key="2">
    <source>
        <dbReference type="EMBL" id="CUU60907.1"/>
    </source>
</evidence>
<keyword evidence="3" id="KW-1185">Reference proteome</keyword>